<dbReference type="AlphaFoldDB" id="A0A1G9ZGS8"/>
<evidence type="ECO:0000256" key="4">
    <source>
        <dbReference type="HAMAP-Rule" id="MF_00724"/>
    </source>
</evidence>
<dbReference type="PANTHER" id="PTHR34653:SF1">
    <property type="entry name" value="FLAGELLAR HOOK-BASAL BODY COMPLEX PROTEIN FLIE"/>
    <property type="match status" value="1"/>
</dbReference>
<evidence type="ECO:0000256" key="1">
    <source>
        <dbReference type="ARBA" id="ARBA00004117"/>
    </source>
</evidence>
<dbReference type="InterPro" id="IPR001624">
    <property type="entry name" value="FliE"/>
</dbReference>
<evidence type="ECO:0000256" key="3">
    <source>
        <dbReference type="ARBA" id="ARBA00023143"/>
    </source>
</evidence>
<sequence length="104" mass="11423">MFIVPITPITPMNGISEVGKIAKSAPASGEEQFSFSSILQDAIKNVKETSAAENTDAYNLTIGNSDNLHDLQINQEKAYLSIELLQSVRNKMLDSYKEIMNMGV</sequence>
<dbReference type="OrthoDB" id="9812413at2"/>
<keyword evidence="6" id="KW-0969">Cilium</keyword>
<evidence type="ECO:0000256" key="2">
    <source>
        <dbReference type="ARBA" id="ARBA00009272"/>
    </source>
</evidence>
<dbReference type="Proteomes" id="UP000199182">
    <property type="component" value="Unassembled WGS sequence"/>
</dbReference>
<dbReference type="NCBIfam" id="TIGR00205">
    <property type="entry name" value="fliE"/>
    <property type="match status" value="1"/>
</dbReference>
<protein>
    <recommendedName>
        <fullName evidence="4 5">Flagellar hook-basal body complex protein FliE</fullName>
    </recommendedName>
</protein>
<reference evidence="6 7" key="1">
    <citation type="submission" date="2016-10" db="EMBL/GenBank/DDBJ databases">
        <authorList>
            <person name="de Groot N.N."/>
        </authorList>
    </citation>
    <scope>NUCLEOTIDE SEQUENCE [LARGE SCALE GENOMIC DNA]</scope>
    <source>
        <strain evidence="6 7">CGMCC 1.5012</strain>
    </source>
</reference>
<gene>
    <name evidence="4" type="primary">fliE</name>
    <name evidence="6" type="ORF">SAMN05192585_11358</name>
</gene>
<keyword evidence="6" id="KW-0966">Cell projection</keyword>
<dbReference type="HAMAP" id="MF_00724">
    <property type="entry name" value="FliE"/>
    <property type="match status" value="1"/>
</dbReference>
<comment type="similarity">
    <text evidence="2 4">Belongs to the FliE family.</text>
</comment>
<dbReference type="STRING" id="258515.SAMN05192585_11358"/>
<dbReference type="PANTHER" id="PTHR34653">
    <property type="match status" value="1"/>
</dbReference>
<evidence type="ECO:0000313" key="7">
    <source>
        <dbReference type="Proteomes" id="UP000199182"/>
    </source>
</evidence>
<keyword evidence="6" id="KW-0282">Flagellum</keyword>
<dbReference type="GO" id="GO:0005198">
    <property type="term" value="F:structural molecule activity"/>
    <property type="evidence" value="ECO:0007669"/>
    <property type="project" value="UniProtKB-UniRule"/>
</dbReference>
<dbReference type="GO" id="GO:0071973">
    <property type="term" value="P:bacterial-type flagellum-dependent cell motility"/>
    <property type="evidence" value="ECO:0007669"/>
    <property type="project" value="InterPro"/>
</dbReference>
<keyword evidence="3 4" id="KW-0975">Bacterial flagellum</keyword>
<dbReference type="Pfam" id="PF02049">
    <property type="entry name" value="FliE"/>
    <property type="match status" value="1"/>
</dbReference>
<name>A0A1G9ZGS8_9FIRM</name>
<proteinExistence type="inferred from homology"/>
<dbReference type="RefSeq" id="WP_092639686.1">
    <property type="nucleotide sequence ID" value="NZ_FNID01000013.1"/>
</dbReference>
<organism evidence="6 7">
    <name type="scientific">Acetanaerobacterium elongatum</name>
    <dbReference type="NCBI Taxonomy" id="258515"/>
    <lineage>
        <taxon>Bacteria</taxon>
        <taxon>Bacillati</taxon>
        <taxon>Bacillota</taxon>
        <taxon>Clostridia</taxon>
        <taxon>Eubacteriales</taxon>
        <taxon>Oscillospiraceae</taxon>
        <taxon>Acetanaerobacterium</taxon>
    </lineage>
</organism>
<dbReference type="EMBL" id="FNID01000013">
    <property type="protein sequence ID" value="SDN20509.1"/>
    <property type="molecule type" value="Genomic_DNA"/>
</dbReference>
<dbReference type="GO" id="GO:0009425">
    <property type="term" value="C:bacterial-type flagellum basal body"/>
    <property type="evidence" value="ECO:0007669"/>
    <property type="project" value="UniProtKB-SubCell"/>
</dbReference>
<accession>A0A1G9ZGS8</accession>
<evidence type="ECO:0000256" key="5">
    <source>
        <dbReference type="NCBIfam" id="TIGR00205"/>
    </source>
</evidence>
<evidence type="ECO:0000313" key="6">
    <source>
        <dbReference type="EMBL" id="SDN20509.1"/>
    </source>
</evidence>
<dbReference type="GO" id="GO:0003774">
    <property type="term" value="F:cytoskeletal motor activity"/>
    <property type="evidence" value="ECO:0007669"/>
    <property type="project" value="InterPro"/>
</dbReference>
<comment type="subcellular location">
    <subcellularLocation>
        <location evidence="1 4">Bacterial flagellum basal body</location>
    </subcellularLocation>
</comment>
<dbReference type="PRINTS" id="PR01006">
    <property type="entry name" value="FLGHOOKFLIE"/>
</dbReference>
<keyword evidence="7" id="KW-1185">Reference proteome</keyword>